<keyword evidence="1" id="KW-1133">Transmembrane helix</keyword>
<reference evidence="2 3" key="1">
    <citation type="submission" date="2017-03" db="EMBL/GenBank/DDBJ databases">
        <authorList>
            <person name="Afonso C.L."/>
            <person name="Miller P.J."/>
            <person name="Scott M.A."/>
            <person name="Spackman E."/>
            <person name="Goraichik I."/>
            <person name="Dimitrov K.M."/>
            <person name="Suarez D.L."/>
            <person name="Swayne D.E."/>
        </authorList>
    </citation>
    <scope>NUCLEOTIDE SEQUENCE [LARGE SCALE GENOMIC DNA]</scope>
    <source>
        <strain evidence="2 3">CECT 7680</strain>
    </source>
</reference>
<evidence type="ECO:0000313" key="2">
    <source>
        <dbReference type="EMBL" id="SLN37020.1"/>
    </source>
</evidence>
<dbReference type="RefSeq" id="WP_245824542.1">
    <property type="nucleotide sequence ID" value="NZ_FWFQ01000010.1"/>
</dbReference>
<keyword evidence="1" id="KW-0472">Membrane</keyword>
<evidence type="ECO:0000313" key="3">
    <source>
        <dbReference type="Proteomes" id="UP000193409"/>
    </source>
</evidence>
<evidence type="ECO:0000256" key="1">
    <source>
        <dbReference type="SAM" id="Phobius"/>
    </source>
</evidence>
<dbReference type="EMBL" id="FWFQ01000010">
    <property type="protein sequence ID" value="SLN37020.1"/>
    <property type="molecule type" value="Genomic_DNA"/>
</dbReference>
<accession>A0A1Y5SFV3</accession>
<name>A0A1Y5SFV3_9RHOB</name>
<sequence length="80" mass="8382">MEMLAAIDPDLLLVIGVVLLALALPSAINAYSEARAPRLSAVLVLASGVAILYAVSLQPEGYGLRDVPLSFVTVIGRILH</sequence>
<evidence type="ECO:0008006" key="4">
    <source>
        <dbReference type="Google" id="ProtNLM"/>
    </source>
</evidence>
<keyword evidence="3" id="KW-1185">Reference proteome</keyword>
<keyword evidence="1" id="KW-0812">Transmembrane</keyword>
<feature type="transmembrane region" description="Helical" evidence="1">
    <location>
        <begin position="40"/>
        <end position="57"/>
    </location>
</feature>
<organism evidence="2 3">
    <name type="scientific">Pseudoruegeria aquimaris</name>
    <dbReference type="NCBI Taxonomy" id="393663"/>
    <lineage>
        <taxon>Bacteria</taxon>
        <taxon>Pseudomonadati</taxon>
        <taxon>Pseudomonadota</taxon>
        <taxon>Alphaproteobacteria</taxon>
        <taxon>Rhodobacterales</taxon>
        <taxon>Roseobacteraceae</taxon>
        <taxon>Pseudoruegeria</taxon>
    </lineage>
</organism>
<dbReference type="Proteomes" id="UP000193409">
    <property type="component" value="Unassembled WGS sequence"/>
</dbReference>
<dbReference type="AlphaFoldDB" id="A0A1Y5SFV3"/>
<protein>
    <recommendedName>
        <fullName evidence="4">50S ribosomal protein L35</fullName>
    </recommendedName>
</protein>
<gene>
    <name evidence="2" type="ORF">PSA7680_01798</name>
</gene>
<proteinExistence type="predicted"/>